<organism evidence="1 2">
    <name type="scientific">Cellvibrio polysaccharolyticus</name>
    <dbReference type="NCBI Taxonomy" id="2082724"/>
    <lineage>
        <taxon>Bacteria</taxon>
        <taxon>Pseudomonadati</taxon>
        <taxon>Pseudomonadota</taxon>
        <taxon>Gammaproteobacteria</taxon>
        <taxon>Cellvibrionales</taxon>
        <taxon>Cellvibrionaceae</taxon>
        <taxon>Cellvibrio</taxon>
    </lineage>
</organism>
<sequence length="472" mass="55662">MFSLKRKGDYRVQLTRILKKPGKYSVELYLFTPHESNFSAWTLTEQHFFFNSLEHRFSRLGMPDKDRVSKADRSFKLLSPHYEIMYGSWLFQYRASMDRLRQQIQSAEPTAEPLKRALRLSQNFAERLRKTIPEQSNQQRYFRLVDVYFSWHAEQFLLECMTLEGFSELDQELRDAIQGFLQQEYRHRGKLKYMSDFNGTPTRVWNRMSLYLRLLEYPVLLRAKVTELGAGTVKVVKAISTMLVMSLVTYFLFNARSGGQQLTLSLLVGIALVYAMRDILRDDMIKSLTQWLRKGKPRWKIRLLMPYTHILLALQKVWLDYRKLPELPQQVLENAGKWATNEERQIICYRSVLNLGKAALEQDQIQERLILDCEELCKMIQATRNKLFVWADQDDPSSTVQAHPIEKQHDYNLLLVCTEPGETQSSAQRWHLRLGTNGIVQCESKNTPWPSPEEQQQKKNWLQRLRERLRGG</sequence>
<protein>
    <submittedName>
        <fullName evidence="1">Uncharacterized protein</fullName>
    </submittedName>
</protein>
<name>A0A928YTQ4_9GAMM</name>
<reference evidence="1" key="1">
    <citation type="submission" date="2018-07" db="EMBL/GenBank/DDBJ databases">
        <title>Genome assembly of strain Ka43.</title>
        <authorList>
            <person name="Kukolya J."/>
            <person name="Nagy I."/>
            <person name="Horvath B."/>
            <person name="Toth A."/>
        </authorList>
    </citation>
    <scope>NUCLEOTIDE SEQUENCE</scope>
    <source>
        <strain evidence="1">KB43</strain>
    </source>
</reference>
<evidence type="ECO:0000313" key="1">
    <source>
        <dbReference type="EMBL" id="MBE8716625.1"/>
    </source>
</evidence>
<dbReference type="EMBL" id="PRDL01000001">
    <property type="protein sequence ID" value="MBE8716625.1"/>
    <property type="molecule type" value="Genomic_DNA"/>
</dbReference>
<gene>
    <name evidence="1" type="ORF">C4F51_05415</name>
</gene>
<dbReference type="AlphaFoldDB" id="A0A928YTQ4"/>
<evidence type="ECO:0000313" key="2">
    <source>
        <dbReference type="Proteomes" id="UP000652567"/>
    </source>
</evidence>
<dbReference type="RefSeq" id="WP_193907829.1">
    <property type="nucleotide sequence ID" value="NZ_PRDL01000001.1"/>
</dbReference>
<comment type="caution">
    <text evidence="1">The sequence shown here is derived from an EMBL/GenBank/DDBJ whole genome shotgun (WGS) entry which is preliminary data.</text>
</comment>
<dbReference type="Proteomes" id="UP000652567">
    <property type="component" value="Unassembled WGS sequence"/>
</dbReference>
<proteinExistence type="predicted"/>
<accession>A0A928YTQ4</accession>
<keyword evidence="2" id="KW-1185">Reference proteome</keyword>